<evidence type="ECO:0000256" key="5">
    <source>
        <dbReference type="ARBA" id="ARBA00022723"/>
    </source>
</evidence>
<sequence>MSTVPEPIAELWEWQHKGLCRTMNPELFFHPEAERGPSRRRRDQRAIAVCEQCPVLAECREHALRVREPYGVWGGLTEEDREAILRGEPISADLQSREPDEDELSA</sequence>
<dbReference type="InterPro" id="IPR034768">
    <property type="entry name" value="4FE4S_WBL"/>
</dbReference>
<evidence type="ECO:0000256" key="9">
    <source>
        <dbReference type="ARBA" id="ARBA00023125"/>
    </source>
</evidence>
<evidence type="ECO:0000256" key="12">
    <source>
        <dbReference type="HAMAP-Rule" id="MF_01479"/>
    </source>
</evidence>
<comment type="caution">
    <text evidence="15">The sequence shown here is derived from an EMBL/GenBank/DDBJ whole genome shotgun (WGS) entry which is preliminary data.</text>
</comment>
<keyword evidence="9 12" id="KW-0238">DNA-binding</keyword>
<keyword evidence="8 12" id="KW-0805">Transcription regulation</keyword>
<feature type="binding site" evidence="12">
    <location>
        <position position="53"/>
    </location>
    <ligand>
        <name>[4Fe-4S] cluster</name>
        <dbReference type="ChEBI" id="CHEBI:49883"/>
    </ligand>
</feature>
<keyword evidence="7 12" id="KW-0411">Iron-sulfur</keyword>
<keyword evidence="4 12" id="KW-0963">Cytoplasm</keyword>
<keyword evidence="3 12" id="KW-0004">4Fe-4S</keyword>
<dbReference type="RefSeq" id="WP_022920183.1">
    <property type="nucleotide sequence ID" value="NZ_BMLB01000010.1"/>
</dbReference>
<dbReference type="Proteomes" id="UP000662111">
    <property type="component" value="Unassembled WGS sequence"/>
</dbReference>
<dbReference type="HAMAP" id="MF_01479">
    <property type="entry name" value="WhiB"/>
    <property type="match status" value="1"/>
</dbReference>
<evidence type="ECO:0000256" key="11">
    <source>
        <dbReference type="ARBA" id="ARBA00023163"/>
    </source>
</evidence>
<comment type="subcellular location">
    <subcellularLocation>
        <location evidence="1 12">Cytoplasm</location>
    </subcellularLocation>
</comment>
<evidence type="ECO:0000256" key="6">
    <source>
        <dbReference type="ARBA" id="ARBA00023004"/>
    </source>
</evidence>
<evidence type="ECO:0000313" key="16">
    <source>
        <dbReference type="Proteomes" id="UP000662111"/>
    </source>
</evidence>
<dbReference type="PROSITE" id="PS51674">
    <property type="entry name" value="4FE4S_WBL"/>
    <property type="match status" value="1"/>
</dbReference>
<accession>A0ABQ2FDW0</accession>
<feature type="domain" description="4Fe-4S Wbl-type" evidence="14">
    <location>
        <begin position="19"/>
        <end position="83"/>
    </location>
</feature>
<dbReference type="EMBL" id="BMLB01000010">
    <property type="protein sequence ID" value="GGK83729.1"/>
    <property type="molecule type" value="Genomic_DNA"/>
</dbReference>
<evidence type="ECO:0000256" key="1">
    <source>
        <dbReference type="ARBA" id="ARBA00004496"/>
    </source>
</evidence>
<evidence type="ECO:0000256" key="8">
    <source>
        <dbReference type="ARBA" id="ARBA00023015"/>
    </source>
</evidence>
<evidence type="ECO:0000256" key="3">
    <source>
        <dbReference type="ARBA" id="ARBA00022485"/>
    </source>
</evidence>
<protein>
    <recommendedName>
        <fullName evidence="12">Transcriptional regulator WhiB</fullName>
    </recommendedName>
</protein>
<reference evidence="16" key="1">
    <citation type="journal article" date="2019" name="Int. J. Syst. Evol. Microbiol.">
        <title>The Global Catalogue of Microorganisms (GCM) 10K type strain sequencing project: providing services to taxonomists for standard genome sequencing and annotation.</title>
        <authorList>
            <consortium name="The Broad Institute Genomics Platform"/>
            <consortium name="The Broad Institute Genome Sequencing Center for Infectious Disease"/>
            <person name="Wu L."/>
            <person name="Ma J."/>
        </authorList>
    </citation>
    <scope>NUCLEOTIDE SEQUENCE [LARGE SCALE GENOMIC DNA]</scope>
    <source>
        <strain evidence="16">CGMCC 1.5362</strain>
    </source>
</reference>
<feature type="region of interest" description="Disordered" evidence="13">
    <location>
        <begin position="86"/>
        <end position="106"/>
    </location>
</feature>
<evidence type="ECO:0000256" key="7">
    <source>
        <dbReference type="ARBA" id="ARBA00023014"/>
    </source>
</evidence>
<dbReference type="Pfam" id="PF02467">
    <property type="entry name" value="Whib"/>
    <property type="match status" value="1"/>
</dbReference>
<keyword evidence="5 12" id="KW-0479">Metal-binding</keyword>
<comment type="function">
    <text evidence="12">Acts as a transcriptional regulator. Probably redox-responsive. The apo- but not holo-form probably binds DNA.</text>
</comment>
<name>A0ABQ2FDW0_9MICO</name>
<feature type="binding site" evidence="12">
    <location>
        <position position="20"/>
    </location>
    <ligand>
        <name>[4Fe-4S] cluster</name>
        <dbReference type="ChEBI" id="CHEBI:49883"/>
    </ligand>
</feature>
<keyword evidence="11 12" id="KW-0804">Transcription</keyword>
<dbReference type="PANTHER" id="PTHR38839">
    <property type="entry name" value="TRANSCRIPTIONAL REGULATOR WHID-RELATED"/>
    <property type="match status" value="1"/>
</dbReference>
<evidence type="ECO:0000313" key="15">
    <source>
        <dbReference type="EMBL" id="GGK83729.1"/>
    </source>
</evidence>
<feature type="binding site" evidence="12">
    <location>
        <position position="50"/>
    </location>
    <ligand>
        <name>[4Fe-4S] cluster</name>
        <dbReference type="ChEBI" id="CHEBI:49883"/>
    </ligand>
</feature>
<evidence type="ECO:0000256" key="4">
    <source>
        <dbReference type="ARBA" id="ARBA00022490"/>
    </source>
</evidence>
<evidence type="ECO:0000256" key="13">
    <source>
        <dbReference type="SAM" id="MobiDB-lite"/>
    </source>
</evidence>
<dbReference type="InterPro" id="IPR003482">
    <property type="entry name" value="Whib"/>
</dbReference>
<organism evidence="15 16">
    <name type="scientific">Ornithinimicrobium pekingense</name>
    <dbReference type="NCBI Taxonomy" id="384677"/>
    <lineage>
        <taxon>Bacteria</taxon>
        <taxon>Bacillati</taxon>
        <taxon>Actinomycetota</taxon>
        <taxon>Actinomycetes</taxon>
        <taxon>Micrococcales</taxon>
        <taxon>Ornithinimicrobiaceae</taxon>
        <taxon>Ornithinimicrobium</taxon>
    </lineage>
</organism>
<keyword evidence="16" id="KW-1185">Reference proteome</keyword>
<comment type="PTM">
    <text evidence="12">The Fe-S cluster can be nitrosylated by nitric oxide (NO).</text>
</comment>
<keyword evidence="10 12" id="KW-1015">Disulfide bond</keyword>
<feature type="binding site" evidence="12">
    <location>
        <position position="59"/>
    </location>
    <ligand>
        <name>[4Fe-4S] cluster</name>
        <dbReference type="ChEBI" id="CHEBI:49883"/>
    </ligand>
</feature>
<evidence type="ECO:0000256" key="2">
    <source>
        <dbReference type="ARBA" id="ARBA00006597"/>
    </source>
</evidence>
<proteinExistence type="inferred from homology"/>
<gene>
    <name evidence="15" type="primary">whiB3</name>
    <name evidence="12" type="synonym">whiB</name>
    <name evidence="15" type="ORF">GCM10011509_35260</name>
</gene>
<keyword evidence="6 12" id="KW-0408">Iron</keyword>
<evidence type="ECO:0000259" key="14">
    <source>
        <dbReference type="PROSITE" id="PS51674"/>
    </source>
</evidence>
<comment type="similarity">
    <text evidence="2 12">Belongs to the WhiB family.</text>
</comment>
<comment type="cofactor">
    <cofactor evidence="12">
        <name>[4Fe-4S] cluster</name>
        <dbReference type="ChEBI" id="CHEBI:49883"/>
    </cofactor>
    <text evidence="12">Binds 1 [4Fe-4S] cluster per subunit. Following nitrosylation of the [4Fe-4S] cluster binds 1 [4Fe-8(NO)] cluster per subunit.</text>
</comment>
<dbReference type="PANTHER" id="PTHR38839:SF5">
    <property type="entry name" value="TRANSCRIPTIONAL REGULATOR WHID"/>
    <property type="match status" value="1"/>
</dbReference>
<comment type="PTM">
    <text evidence="12">Upon Fe-S cluster removal intramolecular disulfide bonds are formed.</text>
</comment>
<evidence type="ECO:0000256" key="10">
    <source>
        <dbReference type="ARBA" id="ARBA00023157"/>
    </source>
</evidence>